<dbReference type="InterPro" id="IPR003016">
    <property type="entry name" value="2-oxoA_DH_lipoyl-BS"/>
</dbReference>
<dbReference type="PANTHER" id="PTHR11715:SF3">
    <property type="entry name" value="GLYCINE CLEAVAGE SYSTEM H PROTEIN-RELATED"/>
    <property type="match status" value="1"/>
</dbReference>
<comment type="subunit">
    <text evidence="3">The glycine cleavage system is composed of four proteins: P, T, L and H.</text>
</comment>
<evidence type="ECO:0000313" key="6">
    <source>
        <dbReference type="Proteomes" id="UP001621418"/>
    </source>
</evidence>
<dbReference type="PANTHER" id="PTHR11715">
    <property type="entry name" value="GLYCINE CLEAVAGE SYSTEM H PROTEIN"/>
    <property type="match status" value="1"/>
</dbReference>
<keyword evidence="2 3" id="KW-0450">Lipoyl</keyword>
<dbReference type="InterPro" id="IPR002930">
    <property type="entry name" value="GCV_H"/>
</dbReference>
<dbReference type="GeneID" id="91376233"/>
<comment type="similarity">
    <text evidence="1 3">Belongs to the GcvH family.</text>
</comment>
<dbReference type="InterPro" id="IPR017453">
    <property type="entry name" value="GCV_H_sub"/>
</dbReference>
<dbReference type="RefSeq" id="WP_056817658.1">
    <property type="nucleotide sequence ID" value="NZ_CP108014.1"/>
</dbReference>
<evidence type="ECO:0000256" key="2">
    <source>
        <dbReference type="ARBA" id="ARBA00022823"/>
    </source>
</evidence>
<dbReference type="EMBL" id="CP109527">
    <property type="protein sequence ID" value="WTY33400.1"/>
    <property type="molecule type" value="Genomic_DNA"/>
</dbReference>
<evidence type="ECO:0000256" key="3">
    <source>
        <dbReference type="HAMAP-Rule" id="MF_00272"/>
    </source>
</evidence>
<gene>
    <name evidence="3 5" type="primary">gcvH</name>
    <name evidence="5" type="ORF">OG308_18835</name>
</gene>
<evidence type="ECO:0000256" key="1">
    <source>
        <dbReference type="ARBA" id="ARBA00009249"/>
    </source>
</evidence>
<feature type="modified residue" description="N6-lipoyllysine" evidence="3">
    <location>
        <position position="70"/>
    </location>
</feature>
<proteinExistence type="inferred from homology"/>
<organism evidence="5 6">
    <name type="scientific">Nocardia salmonicida</name>
    <dbReference type="NCBI Taxonomy" id="53431"/>
    <lineage>
        <taxon>Bacteria</taxon>
        <taxon>Bacillati</taxon>
        <taxon>Actinomycetota</taxon>
        <taxon>Actinomycetes</taxon>
        <taxon>Mycobacteriales</taxon>
        <taxon>Nocardiaceae</taxon>
        <taxon>Nocardia</taxon>
    </lineage>
</organism>
<accession>A0ABZ1N0C7</accession>
<dbReference type="InterPro" id="IPR011053">
    <property type="entry name" value="Single_hybrid_motif"/>
</dbReference>
<keyword evidence="6" id="KW-1185">Reference proteome</keyword>
<comment type="cofactor">
    <cofactor evidence="3">
        <name>(R)-lipoate</name>
        <dbReference type="ChEBI" id="CHEBI:83088"/>
    </cofactor>
    <text evidence="3">Binds 1 lipoyl cofactor covalently.</text>
</comment>
<dbReference type="InterPro" id="IPR033753">
    <property type="entry name" value="GCV_H/Fam206"/>
</dbReference>
<dbReference type="SUPFAM" id="SSF51230">
    <property type="entry name" value="Single hybrid motif"/>
    <property type="match status" value="1"/>
</dbReference>
<name>A0ABZ1N0C7_9NOCA</name>
<protein>
    <recommendedName>
        <fullName evidence="3">Glycine cleavage system H protein</fullName>
    </recommendedName>
</protein>
<sequence>MKGRPVTRTPEELRYTEEHEWVRRTSPTAVRVGITDYAQSQLGDVVFVQLPDVDKDVTVGDSIAEVESTKSVSDIYAPLSGKVVAVNEDLVQSPETLNTDPYDAGWLFELAFDDEATLDSALGELLDAAGYQGVIGG</sequence>
<dbReference type="NCBIfam" id="TIGR00527">
    <property type="entry name" value="gcvH"/>
    <property type="match status" value="1"/>
</dbReference>
<dbReference type="Pfam" id="PF01597">
    <property type="entry name" value="GCV_H"/>
    <property type="match status" value="1"/>
</dbReference>
<evidence type="ECO:0000259" key="4">
    <source>
        <dbReference type="PROSITE" id="PS50968"/>
    </source>
</evidence>
<dbReference type="CDD" id="cd06848">
    <property type="entry name" value="GCS_H"/>
    <property type="match status" value="1"/>
</dbReference>
<dbReference type="PROSITE" id="PS50968">
    <property type="entry name" value="BIOTINYL_LIPOYL"/>
    <property type="match status" value="1"/>
</dbReference>
<dbReference type="PROSITE" id="PS00189">
    <property type="entry name" value="LIPOYL"/>
    <property type="match status" value="1"/>
</dbReference>
<comment type="function">
    <text evidence="3">The glycine cleavage system catalyzes the degradation of glycine. The H protein shuttles the methylamine group of glycine from the P protein to the T protein.</text>
</comment>
<dbReference type="NCBIfam" id="NF002270">
    <property type="entry name" value="PRK01202.1"/>
    <property type="match status" value="1"/>
</dbReference>
<feature type="domain" description="Lipoyl-binding" evidence="4">
    <location>
        <begin position="29"/>
        <end position="111"/>
    </location>
</feature>
<dbReference type="Gene3D" id="2.40.50.100">
    <property type="match status" value="1"/>
</dbReference>
<dbReference type="HAMAP" id="MF_00272">
    <property type="entry name" value="GcvH"/>
    <property type="match status" value="1"/>
</dbReference>
<dbReference type="InterPro" id="IPR000089">
    <property type="entry name" value="Biotin_lipoyl"/>
</dbReference>
<evidence type="ECO:0000313" key="5">
    <source>
        <dbReference type="EMBL" id="WTY33400.1"/>
    </source>
</evidence>
<reference evidence="5 6" key="1">
    <citation type="submission" date="2022-10" db="EMBL/GenBank/DDBJ databases">
        <title>The complete genomes of actinobacterial strains from the NBC collection.</title>
        <authorList>
            <person name="Joergensen T.S."/>
            <person name="Alvarez Arevalo M."/>
            <person name="Sterndorff E.B."/>
            <person name="Faurdal D."/>
            <person name="Vuksanovic O."/>
            <person name="Mourched A.-S."/>
            <person name="Charusanti P."/>
            <person name="Shaw S."/>
            <person name="Blin K."/>
            <person name="Weber T."/>
        </authorList>
    </citation>
    <scope>NUCLEOTIDE SEQUENCE [LARGE SCALE GENOMIC DNA]</scope>
    <source>
        <strain evidence="5 6">NBC_01413</strain>
    </source>
</reference>
<dbReference type="Proteomes" id="UP001621418">
    <property type="component" value="Chromosome"/>
</dbReference>